<accession>A0A4Q1BTQ9</accession>
<dbReference type="InParanoid" id="A0A4Q1BTQ9"/>
<dbReference type="Proteomes" id="UP000289152">
    <property type="component" value="Unassembled WGS sequence"/>
</dbReference>
<evidence type="ECO:0000256" key="1">
    <source>
        <dbReference type="SAM" id="MobiDB-lite"/>
    </source>
</evidence>
<reference evidence="2 3" key="1">
    <citation type="submission" date="2016-06" db="EMBL/GenBank/DDBJ databases">
        <title>Evolution of pathogenesis and genome organization in the Tremellales.</title>
        <authorList>
            <person name="Cuomo C."/>
            <person name="Litvintseva A."/>
            <person name="Heitman J."/>
            <person name="Chen Y."/>
            <person name="Sun S."/>
            <person name="Springer D."/>
            <person name="Dromer F."/>
            <person name="Young S."/>
            <person name="Zeng Q."/>
            <person name="Chapman S."/>
            <person name="Gujja S."/>
            <person name="Saif S."/>
            <person name="Birren B."/>
        </authorList>
    </citation>
    <scope>NUCLEOTIDE SEQUENCE [LARGE SCALE GENOMIC DNA]</scope>
    <source>
        <strain evidence="2 3">ATCC 28783</strain>
    </source>
</reference>
<proteinExistence type="predicted"/>
<comment type="caution">
    <text evidence="2">The sequence shown here is derived from an EMBL/GenBank/DDBJ whole genome shotgun (WGS) entry which is preliminary data.</text>
</comment>
<sequence>MSSPAPAVITARKRARQPKPEGLVAPSSAPVNHKGRKCTGFVNTAGDPSISHGKLLYAQKSNHKDYAYPCLPLTHGTDEVTNAVEDLKVVLNKFVDGSYECSATKKQLCGEALLELAALGGDVAIVGDPFMKGDNEDEVDDHACVVGIV</sequence>
<organism evidence="2 3">
    <name type="scientific">Tremella mesenterica</name>
    <name type="common">Jelly fungus</name>
    <dbReference type="NCBI Taxonomy" id="5217"/>
    <lineage>
        <taxon>Eukaryota</taxon>
        <taxon>Fungi</taxon>
        <taxon>Dikarya</taxon>
        <taxon>Basidiomycota</taxon>
        <taxon>Agaricomycotina</taxon>
        <taxon>Tremellomycetes</taxon>
        <taxon>Tremellales</taxon>
        <taxon>Tremellaceae</taxon>
        <taxon>Tremella</taxon>
    </lineage>
</organism>
<keyword evidence="3" id="KW-1185">Reference proteome</keyword>
<dbReference type="AlphaFoldDB" id="A0A4Q1BTQ9"/>
<dbReference type="EMBL" id="SDIL01000008">
    <property type="protein sequence ID" value="RXK41469.1"/>
    <property type="molecule type" value="Genomic_DNA"/>
</dbReference>
<feature type="region of interest" description="Disordered" evidence="1">
    <location>
        <begin position="1"/>
        <end position="31"/>
    </location>
</feature>
<evidence type="ECO:0000313" key="3">
    <source>
        <dbReference type="Proteomes" id="UP000289152"/>
    </source>
</evidence>
<name>A0A4Q1BTQ9_TREME</name>
<protein>
    <submittedName>
        <fullName evidence="2">Uncharacterized protein</fullName>
    </submittedName>
</protein>
<dbReference type="VEuPathDB" id="FungiDB:TREMEDRAFT_58062"/>
<gene>
    <name evidence="2" type="ORF">M231_01177</name>
</gene>
<evidence type="ECO:0000313" key="2">
    <source>
        <dbReference type="EMBL" id="RXK41469.1"/>
    </source>
</evidence>